<dbReference type="EMBL" id="JBBPFD010000019">
    <property type="protein sequence ID" value="KAK7886724.1"/>
    <property type="molecule type" value="Genomic_DNA"/>
</dbReference>
<feature type="compositionally biased region" description="Basic and acidic residues" evidence="1">
    <location>
        <begin position="46"/>
        <end position="60"/>
    </location>
</feature>
<dbReference type="InterPro" id="IPR011989">
    <property type="entry name" value="ARM-like"/>
</dbReference>
<gene>
    <name evidence="2" type="ORF">WMY93_026345</name>
</gene>
<evidence type="ECO:0000256" key="1">
    <source>
        <dbReference type="SAM" id="MobiDB-lite"/>
    </source>
</evidence>
<feature type="region of interest" description="Disordered" evidence="1">
    <location>
        <begin position="27"/>
        <end position="195"/>
    </location>
</feature>
<reference evidence="3" key="1">
    <citation type="submission" date="2024-04" db="EMBL/GenBank/DDBJ databases">
        <title>Salinicola lusitanus LLJ914,a marine bacterium isolated from the Okinawa Trough.</title>
        <authorList>
            <person name="Li J."/>
        </authorList>
    </citation>
    <scope>NUCLEOTIDE SEQUENCE [LARGE SCALE GENOMIC DNA]</scope>
</reference>
<sequence>MKWSAATRCQTKDKLFNSKHGALRFSAWTGTGNRPAFCPVCGAGDEGARDRDGEEEKEKQQQQQQSRARGLEGEKEGKRHDDGGGRQGPGGNGGPRVPGRVRSKDDREKQMCDKTDGTRHGAREGHGRRLHGAALGCLANEQDRGKPARAPTRGANTMKTAGDGQDGAEARLHLDPAASRMDRDRPPRSETTAEAGRVVVEQDAFGVSQAQNPPAAARTPGPGHVSVQNEKLGWVFGALRCRLVLRQPQDRSSVPGEDRSLQRRFYRALRGCHMTRTMMHQKPSHMTRTMMHQEPSHMTRTMMHQKPSHMTRTMMHQEPSHVTRTMMHQKPSHTTRTTMHQKPSHMTRTTMHQKPSHMTRTMMQQKPSHMTRTMMQQKPSHMTRTMMHQKPSHMTRTMMHQKPSHMTRTMMHQKPSHMTRTMMHQKPSHMTRTMMHQKPSHMTRTMMHQKPSHVTRTMMHQEPSHMTRTMMHQEPSHMTRTMMHQEPSHMTRTMMHQKPSHMTRTMMHQEVQLWDWRHFKLRRRRSQSN</sequence>
<feature type="compositionally biased region" description="Gly residues" evidence="1">
    <location>
        <begin position="85"/>
        <end position="96"/>
    </location>
</feature>
<name>A0AAW0MY77_9GOBI</name>
<keyword evidence="3" id="KW-1185">Reference proteome</keyword>
<dbReference type="Proteomes" id="UP001460270">
    <property type="component" value="Unassembled WGS sequence"/>
</dbReference>
<feature type="compositionally biased region" description="Basic and acidic residues" evidence="1">
    <location>
        <begin position="69"/>
        <end position="84"/>
    </location>
</feature>
<comment type="caution">
    <text evidence="2">The sequence shown here is derived from an EMBL/GenBank/DDBJ whole genome shotgun (WGS) entry which is preliminary data.</text>
</comment>
<organism evidence="2 3">
    <name type="scientific">Mugilogobius chulae</name>
    <name type="common">yellowstripe goby</name>
    <dbReference type="NCBI Taxonomy" id="88201"/>
    <lineage>
        <taxon>Eukaryota</taxon>
        <taxon>Metazoa</taxon>
        <taxon>Chordata</taxon>
        <taxon>Craniata</taxon>
        <taxon>Vertebrata</taxon>
        <taxon>Euteleostomi</taxon>
        <taxon>Actinopterygii</taxon>
        <taxon>Neopterygii</taxon>
        <taxon>Teleostei</taxon>
        <taxon>Neoteleostei</taxon>
        <taxon>Acanthomorphata</taxon>
        <taxon>Gobiaria</taxon>
        <taxon>Gobiiformes</taxon>
        <taxon>Gobioidei</taxon>
        <taxon>Gobiidae</taxon>
        <taxon>Gobionellinae</taxon>
        <taxon>Mugilogobius</taxon>
    </lineage>
</organism>
<proteinExistence type="predicted"/>
<evidence type="ECO:0000313" key="2">
    <source>
        <dbReference type="EMBL" id="KAK7886724.1"/>
    </source>
</evidence>
<feature type="compositionally biased region" description="Basic and acidic residues" evidence="1">
    <location>
        <begin position="102"/>
        <end position="127"/>
    </location>
</feature>
<dbReference type="AlphaFoldDB" id="A0AAW0MY77"/>
<feature type="region of interest" description="Disordered" evidence="1">
    <location>
        <begin position="333"/>
        <end position="357"/>
    </location>
</feature>
<protein>
    <submittedName>
        <fullName evidence="2">Uncharacterized protein</fullName>
    </submittedName>
</protein>
<feature type="compositionally biased region" description="Basic and acidic residues" evidence="1">
    <location>
        <begin position="168"/>
        <end position="188"/>
    </location>
</feature>
<accession>A0AAW0MY77</accession>
<dbReference type="Gene3D" id="1.25.10.10">
    <property type="entry name" value="Leucine-rich Repeat Variant"/>
    <property type="match status" value="1"/>
</dbReference>
<evidence type="ECO:0000313" key="3">
    <source>
        <dbReference type="Proteomes" id="UP001460270"/>
    </source>
</evidence>